<reference evidence="3 5" key="1">
    <citation type="journal article" date="2014" name="BMC Genomics">
        <title>Oil accumulation mechanisms of the oleaginous microalga Chlorella protothecoides revealed through its genome, transcriptomes, and proteomes.</title>
        <authorList>
            <person name="Gao C."/>
            <person name="Wang Y."/>
            <person name="Shen Y."/>
            <person name="Yan D."/>
            <person name="He X."/>
            <person name="Dai J."/>
            <person name="Wu Q."/>
        </authorList>
    </citation>
    <scope>NUCLEOTIDE SEQUENCE [LARGE SCALE GENOMIC DNA]</scope>
    <source>
        <strain evidence="3 5">0710</strain>
    </source>
</reference>
<dbReference type="InterPro" id="IPR014729">
    <property type="entry name" value="Rossmann-like_a/b/a_fold"/>
</dbReference>
<name>A0A087SBY6_AUXPR</name>
<reference evidence="2" key="2">
    <citation type="submission" date="2015-08" db="EMBL/GenBank/DDBJ databases">
        <authorList>
            <person name="Babu N.S."/>
            <person name="Beckwith C.J."/>
            <person name="Beseler K.G."/>
            <person name="Brison A."/>
            <person name="Carone J.V."/>
            <person name="Caskin T.P."/>
            <person name="Diamond M."/>
            <person name="Durham M.E."/>
            <person name="Foxe J.M."/>
            <person name="Go M."/>
            <person name="Henderson B.A."/>
            <person name="Jones I.B."/>
            <person name="McGettigan J.A."/>
            <person name="Micheletti S.J."/>
            <person name="Nasrallah M.E."/>
            <person name="Ortiz D."/>
            <person name="Piller C.R."/>
            <person name="Privatt S.R."/>
            <person name="Schneider S.L."/>
            <person name="Sharp S."/>
            <person name="Smith T.C."/>
            <person name="Stanton J.D."/>
            <person name="Ullery H.E."/>
            <person name="Wilson R.J."/>
            <person name="Serrano M.G."/>
            <person name="Buck G."/>
            <person name="Lee V."/>
            <person name="Wang Y."/>
            <person name="Carvalho R."/>
            <person name="Voegtly L."/>
            <person name="Shi R."/>
            <person name="Duckworth R."/>
            <person name="Johnson A."/>
            <person name="Loviza R."/>
            <person name="Walstead R."/>
            <person name="Shah Z."/>
            <person name="Kiflezghi M."/>
            <person name="Wade K."/>
            <person name="Ball S.L."/>
            <person name="Bradley K.W."/>
            <person name="Asai D.J."/>
            <person name="Bowman C.A."/>
            <person name="Russell D.A."/>
            <person name="Pope W.H."/>
            <person name="Jacobs-Sera D."/>
            <person name="Hendrix R.W."/>
            <person name="Hatfull G.F."/>
        </authorList>
    </citation>
    <scope>NUCLEOTIDE SEQUENCE</scope>
</reference>
<dbReference type="AlphaFoldDB" id="A0A087SBY6"/>
<reference evidence="4" key="4">
    <citation type="submission" date="2018-10" db="EMBL/GenBank/DDBJ databases">
        <authorList>
            <person name="Hovde B."/>
            <person name="Zhang X."/>
        </authorList>
    </citation>
    <scope>NUCLEOTIDE SEQUENCE [LARGE SCALE GENOMIC DNA]</scope>
    <source>
        <strain evidence="4">UTEX 25</strain>
    </source>
</reference>
<evidence type="ECO:0000313" key="6">
    <source>
        <dbReference type="Proteomes" id="UP000279271"/>
    </source>
</evidence>
<accession>A0A087SBY6</accession>
<evidence type="ECO:0000313" key="2">
    <source>
        <dbReference type="EMBL" id="JAT77161.1"/>
    </source>
</evidence>
<dbReference type="KEGG" id="apro:F751_3431"/>
<reference evidence="6" key="3">
    <citation type="journal article" date="2018" name="Algal Res.">
        <title>Characterization of plant carbon substrate utilization by Auxenochlorella protothecoides.</title>
        <authorList>
            <person name="Vogler B.W."/>
            <person name="Starkenburg S.R."/>
            <person name="Sudasinghe N."/>
            <person name="Schambach J.Y."/>
            <person name="Rollin J.A."/>
            <person name="Pattathil S."/>
            <person name="Barry A.N."/>
        </authorList>
    </citation>
    <scope>NUCLEOTIDE SEQUENCE [LARGE SCALE GENOMIC DNA]</scope>
    <source>
        <strain evidence="6">UTEX 25</strain>
    </source>
</reference>
<dbReference type="Gene3D" id="3.40.50.620">
    <property type="entry name" value="HUPs"/>
    <property type="match status" value="1"/>
</dbReference>
<dbReference type="OrthoDB" id="843225at2759"/>
<dbReference type="GeneID" id="23614822"/>
<dbReference type="Pfam" id="PF00582">
    <property type="entry name" value="Usp"/>
    <property type="match status" value="1"/>
</dbReference>
<keyword evidence="5" id="KW-1185">Reference proteome</keyword>
<reference evidence="4" key="5">
    <citation type="submission" date="2018-11" db="EMBL/GenBank/DDBJ databases">
        <title>Characterization of plant carbon substrate utilization by Auxenochlorella protothecoides.</title>
        <authorList>
            <person name="Vogler B.W."/>
            <person name="Starkenburg S.R."/>
            <person name="Sudasinghe N."/>
            <person name="Schambach J.Y."/>
            <person name="Rollin J.A."/>
            <person name="Pattathil S."/>
            <person name="Barry A.N."/>
        </authorList>
    </citation>
    <scope>NUCLEOTIDE SEQUENCE [LARGE SCALE GENOMIC DNA]</scope>
    <source>
        <strain evidence="4">UTEX 25</strain>
    </source>
</reference>
<protein>
    <recommendedName>
        <fullName evidence="1">UspA domain-containing protein</fullName>
    </recommendedName>
</protein>
<gene>
    <name evidence="4" type="ORF">APUTEX25_003308</name>
    <name evidence="3" type="ORF">F751_3431</name>
    <name evidence="2" type="ORF">g.19636</name>
</gene>
<dbReference type="Proteomes" id="UP000028924">
    <property type="component" value="Unassembled WGS sequence"/>
</dbReference>
<sequence>MTYHKRNLVLCAEDTEAASRACKWLLESVYKENDVVHFIYVVKCMKPPMSIFHGLPGTAYQFEQPGTHNELKHIETAKTILRQRFLHLLQPRNVKYELHLYAENVEAPAAKIGTLILEAAQNLGPTLVVTAAHNKLEASDRYMGDVGSVALYLLENCKLPLAIIHPEEDGADEAE</sequence>
<feature type="domain" description="UspA" evidence="1">
    <location>
        <begin position="6"/>
        <end position="165"/>
    </location>
</feature>
<evidence type="ECO:0000313" key="5">
    <source>
        <dbReference type="Proteomes" id="UP000028924"/>
    </source>
</evidence>
<evidence type="ECO:0000313" key="4">
    <source>
        <dbReference type="EMBL" id="RMZ53486.1"/>
    </source>
</evidence>
<dbReference type="Proteomes" id="UP000279271">
    <property type="component" value="Unassembled WGS sequence"/>
</dbReference>
<dbReference type="EMBL" id="QOKY01000197">
    <property type="protein sequence ID" value="RMZ53486.1"/>
    <property type="molecule type" value="Genomic_DNA"/>
</dbReference>
<dbReference type="EMBL" id="KL662089">
    <property type="protein sequence ID" value="KFM23240.1"/>
    <property type="molecule type" value="Genomic_DNA"/>
</dbReference>
<dbReference type="RefSeq" id="XP_011396110.1">
    <property type="nucleotide sequence ID" value="XM_011397808.1"/>
</dbReference>
<evidence type="ECO:0000313" key="3">
    <source>
        <dbReference type="EMBL" id="KFM23240.1"/>
    </source>
</evidence>
<organism evidence="3 5">
    <name type="scientific">Auxenochlorella protothecoides</name>
    <name type="common">Green microalga</name>
    <name type="synonym">Chlorella protothecoides</name>
    <dbReference type="NCBI Taxonomy" id="3075"/>
    <lineage>
        <taxon>Eukaryota</taxon>
        <taxon>Viridiplantae</taxon>
        <taxon>Chlorophyta</taxon>
        <taxon>core chlorophytes</taxon>
        <taxon>Trebouxiophyceae</taxon>
        <taxon>Chlorellales</taxon>
        <taxon>Chlorellaceae</taxon>
        <taxon>Auxenochlorella</taxon>
    </lineage>
</organism>
<dbReference type="InterPro" id="IPR006016">
    <property type="entry name" value="UspA"/>
</dbReference>
<dbReference type="SUPFAM" id="SSF52402">
    <property type="entry name" value="Adenine nucleotide alpha hydrolases-like"/>
    <property type="match status" value="1"/>
</dbReference>
<dbReference type="STRING" id="3075.A0A087SBY6"/>
<evidence type="ECO:0000259" key="1">
    <source>
        <dbReference type="Pfam" id="PF00582"/>
    </source>
</evidence>
<proteinExistence type="predicted"/>
<dbReference type="EMBL" id="GDKF01001461">
    <property type="protein sequence ID" value="JAT77161.1"/>
    <property type="molecule type" value="Transcribed_RNA"/>
</dbReference>